<feature type="region of interest" description="Disordered" evidence="6">
    <location>
        <begin position="89"/>
        <end position="111"/>
    </location>
</feature>
<evidence type="ECO:0000256" key="2">
    <source>
        <dbReference type="ARBA" id="ARBA00022670"/>
    </source>
</evidence>
<dbReference type="InterPro" id="IPR000209">
    <property type="entry name" value="Peptidase_S8/S53_dom"/>
</dbReference>
<dbReference type="PROSITE" id="PS51892">
    <property type="entry name" value="SUBTILASE"/>
    <property type="match status" value="1"/>
</dbReference>
<dbReference type="InterPro" id="IPR015500">
    <property type="entry name" value="Peptidase_S8_subtilisin-rel"/>
</dbReference>
<dbReference type="CDD" id="cd00306">
    <property type="entry name" value="Peptidases_S8_S53"/>
    <property type="match status" value="1"/>
</dbReference>
<keyword evidence="3 5" id="KW-0378">Hydrolase</keyword>
<dbReference type="Proteomes" id="UP000481861">
    <property type="component" value="Unassembled WGS sequence"/>
</dbReference>
<evidence type="ECO:0000256" key="3">
    <source>
        <dbReference type="ARBA" id="ARBA00022801"/>
    </source>
</evidence>
<evidence type="ECO:0000256" key="4">
    <source>
        <dbReference type="ARBA" id="ARBA00022825"/>
    </source>
</evidence>
<protein>
    <submittedName>
        <fullName evidence="8">Peptidase S8/S53 domain-containing protein</fullName>
    </submittedName>
</protein>
<keyword evidence="2 5" id="KW-0645">Protease</keyword>
<feature type="region of interest" description="Disordered" evidence="6">
    <location>
        <begin position="387"/>
        <end position="411"/>
    </location>
</feature>
<feature type="region of interest" description="Disordered" evidence="6">
    <location>
        <begin position="1"/>
        <end position="22"/>
    </location>
</feature>
<name>A0A7C8III7_9PLEO</name>
<evidence type="ECO:0000256" key="6">
    <source>
        <dbReference type="SAM" id="MobiDB-lite"/>
    </source>
</evidence>
<dbReference type="InterPro" id="IPR036852">
    <property type="entry name" value="Peptidase_S8/S53_dom_sf"/>
</dbReference>
<evidence type="ECO:0000259" key="7">
    <source>
        <dbReference type="Pfam" id="PF00082"/>
    </source>
</evidence>
<proteinExistence type="inferred from homology"/>
<dbReference type="GO" id="GO:0006508">
    <property type="term" value="P:proteolysis"/>
    <property type="evidence" value="ECO:0007669"/>
    <property type="project" value="UniProtKB-KW"/>
</dbReference>
<evidence type="ECO:0000313" key="9">
    <source>
        <dbReference type="Proteomes" id="UP000481861"/>
    </source>
</evidence>
<reference evidence="8 9" key="1">
    <citation type="submission" date="2020-01" db="EMBL/GenBank/DDBJ databases">
        <authorList>
            <consortium name="DOE Joint Genome Institute"/>
            <person name="Haridas S."/>
            <person name="Albert R."/>
            <person name="Binder M."/>
            <person name="Bloem J."/>
            <person name="Labutti K."/>
            <person name="Salamov A."/>
            <person name="Andreopoulos B."/>
            <person name="Baker S.E."/>
            <person name="Barry K."/>
            <person name="Bills G."/>
            <person name="Bluhm B.H."/>
            <person name="Cannon C."/>
            <person name="Castanera R."/>
            <person name="Culley D.E."/>
            <person name="Daum C."/>
            <person name="Ezra D."/>
            <person name="Gonzalez J.B."/>
            <person name="Henrissat B."/>
            <person name="Kuo A."/>
            <person name="Liang C."/>
            <person name="Lipzen A."/>
            <person name="Lutzoni F."/>
            <person name="Magnuson J."/>
            <person name="Mondo S."/>
            <person name="Nolan M."/>
            <person name="Ohm R."/>
            <person name="Pangilinan J."/>
            <person name="Park H.-J.H."/>
            <person name="Ramirez L."/>
            <person name="Alfaro M."/>
            <person name="Sun H."/>
            <person name="Tritt A."/>
            <person name="Yoshinaga Y."/>
            <person name="Zwiers L.-H.L."/>
            <person name="Turgeon B.G."/>
            <person name="Goodwin S.B."/>
            <person name="Spatafora J.W."/>
            <person name="Crous P.W."/>
            <person name="Grigoriev I.V."/>
        </authorList>
    </citation>
    <scope>NUCLEOTIDE SEQUENCE [LARGE SCALE GENOMIC DNA]</scope>
    <source>
        <strain evidence="8 9">CBS 611.86</strain>
    </source>
</reference>
<feature type="compositionally biased region" description="Low complexity" evidence="6">
    <location>
        <begin position="844"/>
        <end position="859"/>
    </location>
</feature>
<dbReference type="SUPFAM" id="SSF52743">
    <property type="entry name" value="Subtilisin-like"/>
    <property type="match status" value="1"/>
</dbReference>
<feature type="compositionally biased region" description="Polar residues" evidence="6">
    <location>
        <begin position="265"/>
        <end position="293"/>
    </location>
</feature>
<feature type="domain" description="Peptidase S8/S53" evidence="7">
    <location>
        <begin position="466"/>
        <end position="728"/>
    </location>
</feature>
<dbReference type="PANTHER" id="PTHR43806:SF11">
    <property type="entry name" value="CEREVISIN-RELATED"/>
    <property type="match status" value="1"/>
</dbReference>
<comment type="caution">
    <text evidence="8">The sequence shown here is derived from an EMBL/GenBank/DDBJ whole genome shotgun (WGS) entry which is preliminary data.</text>
</comment>
<dbReference type="OrthoDB" id="3797974at2759"/>
<feature type="region of interest" description="Disordered" evidence="6">
    <location>
        <begin position="260"/>
        <end position="311"/>
    </location>
</feature>
<keyword evidence="4 5" id="KW-0720">Serine protease</keyword>
<feature type="active site" description="Charge relay system" evidence="5">
    <location>
        <position position="475"/>
    </location>
</feature>
<dbReference type="GO" id="GO:0004252">
    <property type="term" value="F:serine-type endopeptidase activity"/>
    <property type="evidence" value="ECO:0007669"/>
    <property type="project" value="UniProtKB-UniRule"/>
</dbReference>
<feature type="region of interest" description="Disordered" evidence="6">
    <location>
        <begin position="445"/>
        <end position="466"/>
    </location>
</feature>
<dbReference type="PANTHER" id="PTHR43806">
    <property type="entry name" value="PEPTIDASE S8"/>
    <property type="match status" value="1"/>
</dbReference>
<keyword evidence="9" id="KW-1185">Reference proteome</keyword>
<dbReference type="InterPro" id="IPR050131">
    <property type="entry name" value="Peptidase_S8_subtilisin-like"/>
</dbReference>
<dbReference type="Pfam" id="PF00082">
    <property type="entry name" value="Peptidase_S8"/>
    <property type="match status" value="1"/>
</dbReference>
<evidence type="ECO:0000256" key="1">
    <source>
        <dbReference type="ARBA" id="ARBA00011073"/>
    </source>
</evidence>
<dbReference type="AlphaFoldDB" id="A0A7C8III7"/>
<feature type="compositionally biased region" description="Basic and acidic residues" evidence="6">
    <location>
        <begin position="294"/>
        <end position="303"/>
    </location>
</feature>
<dbReference type="PROSITE" id="PS00136">
    <property type="entry name" value="SUBTILASE_ASP"/>
    <property type="match status" value="1"/>
</dbReference>
<dbReference type="Gene3D" id="3.40.50.200">
    <property type="entry name" value="Peptidase S8/S53 domain"/>
    <property type="match status" value="1"/>
</dbReference>
<evidence type="ECO:0000313" key="8">
    <source>
        <dbReference type="EMBL" id="KAF2878051.1"/>
    </source>
</evidence>
<dbReference type="EMBL" id="JAADJZ010000001">
    <property type="protein sequence ID" value="KAF2878051.1"/>
    <property type="molecule type" value="Genomic_DNA"/>
</dbReference>
<accession>A0A7C8III7</accession>
<dbReference type="InterPro" id="IPR023827">
    <property type="entry name" value="Peptidase_S8_Asp-AS"/>
</dbReference>
<gene>
    <name evidence="8" type="ORF">BDV95DRAFT_600729</name>
</gene>
<sequence>MFPIQPSQSSATSPSGSSAPRASVPPAYIFDAVVDGEAYHLPAPEQPPIGILLLDGSVAQLSSDKVVLRGQTMDIPSDLGDAQEISSGGQLITAQPGPSKKPEGQGSGGGGGGGLFGAIGKALGGAASAVKGVADVGKGAMDLATGTGSSVAGDLANTVTSATGNVGNLVSSLNGIQEAFPLGELSQAGLDAFSGVQNLGRGSLDWMKSLGKLAQGFDKLSPEVQKQARDNIQEYAKPGGQLEQAQEAMRAFEEFPWESEAPATQVPTATGTPQPTDTASDSQSRTTTIASSTEKPEPTERPSGEYIISSKPGTSLETFKKFTQELNSTTGEIHTWDTLKTQMYITNLTAVVAEELPKQYAFIQKVYLNEVIDESIDGSLEEFRAVKGSQSSVTPQSESIRSRNTTDPLHALSKESVSKLDSRALTNADPDAPWWKKMISALPRDVNQPNSDPSHDPPYLTDDSGGKGTTIYVLDDGFDLDLPDLAPIDRQVGNAFAPNTLTLSGIDPSRRFIAGIGGGEHGTMMAVIAGGKILGIAPNTDLYLVKTKNRYRNSQFAFNGMVHTGPVTPGALQWVLNTVQDHILQRLDKNDRARSVINMSWGRPNRMGEALNEHFETFFQFCDTNGIPVVLAAGNLPSAAPLHENTPQRFGTATNSIITVGAVRKDGTLWPDTAQDVPGTAGSLTVFAPGEDIEVPTVGGRIPDNVNGRSGTSQAAAMVSGLVAFYYSWPALSGFLFNTGEPTNSMKQLLTSHAWTRVPAQGLTVKPPNHPPLTHLNVIYNLARGDLPGHNDLCFLPAGPVGKRQNNCPNALPSASSTLSTSLITSTATSGSPLMTSLPSTDISSTTEPSLSSSGTSPPIATPEPVKEQCRIAVAEFDDENPDNHEVEEWNIRIYPFSSNALLNNTLICERGASAEERTGVDMKCPHLGNGTLGIMNVRREANDALRFIWGDTTWTGDDERCILLSDWHDSPITSDERKRETECRFDCQIDAKLPPFRELTR</sequence>
<feature type="region of interest" description="Disordered" evidence="6">
    <location>
        <begin position="828"/>
        <end position="865"/>
    </location>
</feature>
<organism evidence="8 9">
    <name type="scientific">Massariosphaeria phaeospora</name>
    <dbReference type="NCBI Taxonomy" id="100035"/>
    <lineage>
        <taxon>Eukaryota</taxon>
        <taxon>Fungi</taxon>
        <taxon>Dikarya</taxon>
        <taxon>Ascomycota</taxon>
        <taxon>Pezizomycotina</taxon>
        <taxon>Dothideomycetes</taxon>
        <taxon>Pleosporomycetidae</taxon>
        <taxon>Pleosporales</taxon>
        <taxon>Pleosporales incertae sedis</taxon>
        <taxon>Massariosphaeria</taxon>
    </lineage>
</organism>
<evidence type="ECO:0000256" key="5">
    <source>
        <dbReference type="PROSITE-ProRule" id="PRU01240"/>
    </source>
</evidence>
<feature type="active site" description="Charge relay system" evidence="5">
    <location>
        <position position="713"/>
    </location>
</feature>
<dbReference type="PRINTS" id="PR00723">
    <property type="entry name" value="SUBTILISIN"/>
</dbReference>
<feature type="compositionally biased region" description="Polar residues" evidence="6">
    <location>
        <begin position="833"/>
        <end position="843"/>
    </location>
</feature>
<feature type="active site" description="Charge relay system" evidence="5">
    <location>
        <position position="521"/>
    </location>
</feature>
<comment type="similarity">
    <text evidence="1 5">Belongs to the peptidase S8 family.</text>
</comment>
<feature type="compositionally biased region" description="Polar residues" evidence="6">
    <location>
        <begin position="388"/>
        <end position="407"/>
    </location>
</feature>